<gene>
    <name evidence="2" type="ORF">M5I08_18845</name>
</gene>
<dbReference type="EMBL" id="CP097320">
    <property type="protein sequence ID" value="UQX13214.1"/>
    <property type="molecule type" value="Genomic_DNA"/>
</dbReference>
<dbReference type="Proteomes" id="UP001056610">
    <property type="component" value="Chromosome"/>
</dbReference>
<feature type="compositionally biased region" description="Basic residues" evidence="1">
    <location>
        <begin position="69"/>
        <end position="79"/>
    </location>
</feature>
<evidence type="ECO:0000313" key="2">
    <source>
        <dbReference type="EMBL" id="UQX13214.1"/>
    </source>
</evidence>
<name>A0ABY4QQP9_9MYCO</name>
<proteinExistence type="predicted"/>
<keyword evidence="3" id="KW-1185">Reference proteome</keyword>
<feature type="region of interest" description="Disordered" evidence="1">
    <location>
        <begin position="29"/>
        <end position="90"/>
    </location>
</feature>
<reference evidence="2" key="1">
    <citation type="submission" date="2022-05" db="EMBL/GenBank/DDBJ databases">
        <title>A methanotrophic Mycobacterium dominates a cave microbial ecosystem.</title>
        <authorList>
            <person name="Van Spanning R.J.M."/>
            <person name="Guan Q."/>
            <person name="Melkonian C."/>
            <person name="Gallant J."/>
            <person name="Polerecky L."/>
            <person name="Flot J.-F."/>
            <person name="Brandt B.W."/>
            <person name="Braster M."/>
            <person name="Iturbe Espinoza P."/>
            <person name="Aerts J."/>
            <person name="Meima-Franke M."/>
            <person name="Piersma S.R."/>
            <person name="Bunduc C."/>
            <person name="Ummels R."/>
            <person name="Pain A."/>
            <person name="Fleming E.J."/>
            <person name="van der Wel N."/>
            <person name="Gherman V.D."/>
            <person name="Sarbu S.M."/>
            <person name="Bodelier P.L.E."/>
            <person name="Bitter W."/>
        </authorList>
    </citation>
    <scope>NUCLEOTIDE SEQUENCE</scope>
    <source>
        <strain evidence="2">Sulfur Cave</strain>
    </source>
</reference>
<evidence type="ECO:0000313" key="3">
    <source>
        <dbReference type="Proteomes" id="UP001056610"/>
    </source>
</evidence>
<sequence>MVDEPRPGRPATIAAEQVEEVVVATLESTPDNATHWSRASMAKRSGLSKSHLLAAPPPPRGGIREVHGKDRHRGPRRLGRAPGLRQLRRP</sequence>
<feature type="compositionally biased region" description="Low complexity" evidence="1">
    <location>
        <begin position="80"/>
        <end position="90"/>
    </location>
</feature>
<accession>A0ABY4QQP9</accession>
<evidence type="ECO:0008006" key="4">
    <source>
        <dbReference type="Google" id="ProtNLM"/>
    </source>
</evidence>
<protein>
    <recommendedName>
        <fullName evidence="4">Transposase</fullName>
    </recommendedName>
</protein>
<organism evidence="2 3">
    <name type="scientific">Candidatus Mycobacterium methanotrophicum</name>
    <dbReference type="NCBI Taxonomy" id="2943498"/>
    <lineage>
        <taxon>Bacteria</taxon>
        <taxon>Bacillati</taxon>
        <taxon>Actinomycetota</taxon>
        <taxon>Actinomycetes</taxon>
        <taxon>Mycobacteriales</taxon>
        <taxon>Mycobacteriaceae</taxon>
        <taxon>Mycobacterium</taxon>
    </lineage>
</organism>
<evidence type="ECO:0000256" key="1">
    <source>
        <dbReference type="SAM" id="MobiDB-lite"/>
    </source>
</evidence>
<dbReference type="RefSeq" id="WP_249763405.1">
    <property type="nucleotide sequence ID" value="NZ_CAJUXY010000001.1"/>
</dbReference>